<reference evidence="2" key="1">
    <citation type="submission" date="2020-04" db="EMBL/GenBank/DDBJ databases">
        <title>Draft genome resource of the tomato pathogen Pseudocercospora fuligena.</title>
        <authorList>
            <person name="Zaccaron A."/>
        </authorList>
    </citation>
    <scope>NUCLEOTIDE SEQUENCE</scope>
    <source>
        <strain evidence="2">PF001</strain>
    </source>
</reference>
<evidence type="ECO:0000256" key="1">
    <source>
        <dbReference type="SAM" id="MobiDB-lite"/>
    </source>
</evidence>
<comment type="caution">
    <text evidence="2">The sequence shown here is derived from an EMBL/GenBank/DDBJ whole genome shotgun (WGS) entry which is preliminary data.</text>
</comment>
<accession>A0A8H6RBA4</accession>
<keyword evidence="3" id="KW-1185">Reference proteome</keyword>
<dbReference type="Proteomes" id="UP000660729">
    <property type="component" value="Unassembled WGS sequence"/>
</dbReference>
<name>A0A8H6RBA4_9PEZI</name>
<proteinExistence type="predicted"/>
<evidence type="ECO:0000313" key="3">
    <source>
        <dbReference type="Proteomes" id="UP000660729"/>
    </source>
</evidence>
<feature type="region of interest" description="Disordered" evidence="1">
    <location>
        <begin position="153"/>
        <end position="191"/>
    </location>
</feature>
<dbReference type="AlphaFoldDB" id="A0A8H6RBA4"/>
<sequence length="320" mass="35397">MEREQQATVVKEAKTEHVDLIFTSTDSHRDYGPKVLDMIEELFEKRIILKPGQSSLDRGPLVDSLQQIYAQRASLKMRALHIPKGHIFKGRWLLGVAAALIHMTGEPLSESGACARCREGRGLYALCVQHKDVDQGSCSNCVQVGHLHQCSLRKKQVSRPEPAQSARQSDRNVPKTDIAQESGLPKRAPLSVVHSNIAPATSTANKNLELTPAEQSRVTIALSLRNDESNNVHMPFEDCETLSSLLNEIVEGPYHGLVQSKEAIRALWISASDDAEASKLYLRPSKQSSADSYRQFLGRDVKQRLVQEGSTCVISVVVEV</sequence>
<dbReference type="Pfam" id="PF12511">
    <property type="entry name" value="DUF3716"/>
    <property type="match status" value="1"/>
</dbReference>
<evidence type="ECO:0000313" key="2">
    <source>
        <dbReference type="EMBL" id="KAF7187961.1"/>
    </source>
</evidence>
<organism evidence="2 3">
    <name type="scientific">Pseudocercospora fuligena</name>
    <dbReference type="NCBI Taxonomy" id="685502"/>
    <lineage>
        <taxon>Eukaryota</taxon>
        <taxon>Fungi</taxon>
        <taxon>Dikarya</taxon>
        <taxon>Ascomycota</taxon>
        <taxon>Pezizomycotina</taxon>
        <taxon>Dothideomycetes</taxon>
        <taxon>Dothideomycetidae</taxon>
        <taxon>Mycosphaerellales</taxon>
        <taxon>Mycosphaerellaceae</taxon>
        <taxon>Pseudocercospora</taxon>
    </lineage>
</organism>
<gene>
    <name evidence="2" type="ORF">HII31_10861</name>
</gene>
<dbReference type="InterPro" id="IPR022190">
    <property type="entry name" value="DUF3716"/>
</dbReference>
<dbReference type="OrthoDB" id="10461963at2759"/>
<dbReference type="EMBL" id="JABCIY010000219">
    <property type="protein sequence ID" value="KAF7187961.1"/>
    <property type="molecule type" value="Genomic_DNA"/>
</dbReference>
<protein>
    <submittedName>
        <fullName evidence="2">Uncharacterized protein</fullName>
    </submittedName>
</protein>